<evidence type="ECO:0000313" key="2">
    <source>
        <dbReference type="Proteomes" id="UP001055453"/>
    </source>
</evidence>
<sequence length="84" mass="9740">MLKISRRFIIVRDLNCRKFSLIENIYQVFGNFLVLGTKLNQFAIRNSQFAITFCDGDLDPDTKRAAYRGRGLKPPKFVKRSRGV</sequence>
<proteinExistence type="predicted"/>
<reference evidence="1" key="1">
    <citation type="submission" date="2022-04" db="EMBL/GenBank/DDBJ databases">
        <title>Complete genome sequence of a cyanobacterium, Nostoc sp. SO-36, isolated in Antarctica.</title>
        <authorList>
            <person name="Kanesaki Y."/>
            <person name="Effendi D."/>
            <person name="Sakamoto T."/>
            <person name="Ohtani S."/>
            <person name="Awai K."/>
        </authorList>
    </citation>
    <scope>NUCLEOTIDE SEQUENCE</scope>
    <source>
        <strain evidence="1">SO-36</strain>
    </source>
</reference>
<name>A0ABN6PZ72_NOSCO</name>
<organism evidence="1 2">
    <name type="scientific">Nostoc cf. commune SO-36</name>
    <dbReference type="NCBI Taxonomy" id="449208"/>
    <lineage>
        <taxon>Bacteria</taxon>
        <taxon>Bacillati</taxon>
        <taxon>Cyanobacteriota</taxon>
        <taxon>Cyanophyceae</taxon>
        <taxon>Nostocales</taxon>
        <taxon>Nostocaceae</taxon>
        <taxon>Nostoc</taxon>
    </lineage>
</organism>
<keyword evidence="2" id="KW-1185">Reference proteome</keyword>
<accession>A0ABN6PZ72</accession>
<dbReference type="Proteomes" id="UP001055453">
    <property type="component" value="Chromosome"/>
</dbReference>
<dbReference type="EMBL" id="AP025732">
    <property type="protein sequence ID" value="BDI15395.1"/>
    <property type="molecule type" value="Genomic_DNA"/>
</dbReference>
<gene>
    <name evidence="1" type="ORF">ANSO36C_11970</name>
</gene>
<evidence type="ECO:0000313" key="1">
    <source>
        <dbReference type="EMBL" id="BDI15395.1"/>
    </source>
</evidence>
<protein>
    <submittedName>
        <fullName evidence="1">Uncharacterized protein</fullName>
    </submittedName>
</protein>